<proteinExistence type="predicted"/>
<reference evidence="1" key="1">
    <citation type="journal article" date="2023" name="Mol. Phylogenet. Evol.">
        <title>Genome-scale phylogeny and comparative genomics of the fungal order Sordariales.</title>
        <authorList>
            <person name="Hensen N."/>
            <person name="Bonometti L."/>
            <person name="Westerberg I."/>
            <person name="Brannstrom I.O."/>
            <person name="Guillou S."/>
            <person name="Cros-Aarteil S."/>
            <person name="Calhoun S."/>
            <person name="Haridas S."/>
            <person name="Kuo A."/>
            <person name="Mondo S."/>
            <person name="Pangilinan J."/>
            <person name="Riley R."/>
            <person name="LaButti K."/>
            <person name="Andreopoulos B."/>
            <person name="Lipzen A."/>
            <person name="Chen C."/>
            <person name="Yan M."/>
            <person name="Daum C."/>
            <person name="Ng V."/>
            <person name="Clum A."/>
            <person name="Steindorff A."/>
            <person name="Ohm R.A."/>
            <person name="Martin F."/>
            <person name="Silar P."/>
            <person name="Natvig D.O."/>
            <person name="Lalanne C."/>
            <person name="Gautier V."/>
            <person name="Ament-Velasquez S.L."/>
            <person name="Kruys A."/>
            <person name="Hutchinson M.I."/>
            <person name="Powell A.J."/>
            <person name="Barry K."/>
            <person name="Miller A.N."/>
            <person name="Grigoriev I.V."/>
            <person name="Debuchy R."/>
            <person name="Gladieux P."/>
            <person name="Hiltunen Thoren M."/>
            <person name="Johannesson H."/>
        </authorList>
    </citation>
    <scope>NUCLEOTIDE SEQUENCE</scope>
    <source>
        <strain evidence="1">SMH4131-1</strain>
    </source>
</reference>
<sequence>MNLQMNLEPLGQGISSYIRPSDGKMLDVAAGNAVGLRSRGASGASFRPHASSVGSQAGSNMLSQQFPIPAHHLNRGLNNFYAQNPLDGNLSMFSPAPDPAILLPSAHSGEPSGYYPSAAFPALKSSHFSSKPGLASSVWTEEQDEMLVHLKQNKTPHQIISDHLFLTFGVTRNENTISKRYGKLVKESSNEELLSRVVARATPKIHVALEDELMKVGLNLGLGEPDKNDEDLEVLEVLGRASKTAKSNLQRTLLKYIQSLMMEAAFTEDQSFFMFLYSSESQ</sequence>
<dbReference type="AlphaFoldDB" id="A0AAE0I3U0"/>
<evidence type="ECO:0000313" key="2">
    <source>
        <dbReference type="Proteomes" id="UP001286456"/>
    </source>
</evidence>
<protein>
    <submittedName>
        <fullName evidence="1">Uncharacterized protein</fullName>
    </submittedName>
</protein>
<accession>A0AAE0I3U0</accession>
<comment type="caution">
    <text evidence="1">The sequence shown here is derived from an EMBL/GenBank/DDBJ whole genome shotgun (WGS) entry which is preliminary data.</text>
</comment>
<reference evidence="1" key="2">
    <citation type="submission" date="2023-06" db="EMBL/GenBank/DDBJ databases">
        <authorList>
            <consortium name="Lawrence Berkeley National Laboratory"/>
            <person name="Haridas S."/>
            <person name="Hensen N."/>
            <person name="Bonometti L."/>
            <person name="Westerberg I."/>
            <person name="Brannstrom I.O."/>
            <person name="Guillou S."/>
            <person name="Cros-Aarteil S."/>
            <person name="Calhoun S."/>
            <person name="Kuo A."/>
            <person name="Mondo S."/>
            <person name="Pangilinan J."/>
            <person name="Riley R."/>
            <person name="Labutti K."/>
            <person name="Andreopoulos B."/>
            <person name="Lipzen A."/>
            <person name="Chen C."/>
            <person name="Yanf M."/>
            <person name="Daum C."/>
            <person name="Ng V."/>
            <person name="Clum A."/>
            <person name="Steindorff A."/>
            <person name="Ohm R."/>
            <person name="Martin F."/>
            <person name="Silar P."/>
            <person name="Natvig D."/>
            <person name="Lalanne C."/>
            <person name="Gautier V."/>
            <person name="Ament-Velasquez S.L."/>
            <person name="Kruys A."/>
            <person name="Hutchinson M.I."/>
            <person name="Powell A.J."/>
            <person name="Barry K."/>
            <person name="Miller A.N."/>
            <person name="Grigoriev I.V."/>
            <person name="Debuchy R."/>
            <person name="Gladieux P."/>
            <person name="Thoren M.H."/>
            <person name="Johannesson H."/>
        </authorList>
    </citation>
    <scope>NUCLEOTIDE SEQUENCE</scope>
    <source>
        <strain evidence="1">SMH4131-1</strain>
    </source>
</reference>
<dbReference type="EMBL" id="JAUEPO010000007">
    <property type="protein sequence ID" value="KAK3317652.1"/>
    <property type="molecule type" value="Genomic_DNA"/>
</dbReference>
<name>A0AAE0I3U0_9PEZI</name>
<evidence type="ECO:0000313" key="1">
    <source>
        <dbReference type="EMBL" id="KAK3317652.1"/>
    </source>
</evidence>
<organism evidence="1 2">
    <name type="scientific">Cercophora scortea</name>
    <dbReference type="NCBI Taxonomy" id="314031"/>
    <lineage>
        <taxon>Eukaryota</taxon>
        <taxon>Fungi</taxon>
        <taxon>Dikarya</taxon>
        <taxon>Ascomycota</taxon>
        <taxon>Pezizomycotina</taxon>
        <taxon>Sordariomycetes</taxon>
        <taxon>Sordariomycetidae</taxon>
        <taxon>Sordariales</taxon>
        <taxon>Lasiosphaeriaceae</taxon>
        <taxon>Cercophora</taxon>
    </lineage>
</organism>
<dbReference type="Proteomes" id="UP001286456">
    <property type="component" value="Unassembled WGS sequence"/>
</dbReference>
<gene>
    <name evidence="1" type="ORF">B0T19DRAFT_479688</name>
</gene>
<keyword evidence="2" id="KW-1185">Reference proteome</keyword>